<accession>A0A8D6PJU0</accession>
<feature type="signal peptide" evidence="3">
    <location>
        <begin position="1"/>
        <end position="27"/>
    </location>
</feature>
<protein>
    <recommendedName>
        <fullName evidence="4">Domain of unknown function WSN domain-containing protein</fullName>
    </recommendedName>
</protein>
<evidence type="ECO:0000313" key="5">
    <source>
        <dbReference type="EMBL" id="CAB04332.3"/>
    </source>
</evidence>
<keyword evidence="3" id="KW-0732">Signal</keyword>
<dbReference type="InterPro" id="IPR003125">
    <property type="entry name" value="WSN"/>
</dbReference>
<organism evidence="5 6">
    <name type="scientific">Caenorhabditis elegans</name>
    <dbReference type="NCBI Taxonomy" id="6239"/>
    <lineage>
        <taxon>Eukaryota</taxon>
        <taxon>Metazoa</taxon>
        <taxon>Ecdysozoa</taxon>
        <taxon>Nematoda</taxon>
        <taxon>Chromadorea</taxon>
        <taxon>Rhabditida</taxon>
        <taxon>Rhabditina</taxon>
        <taxon>Rhabditomorpha</taxon>
        <taxon>Rhabditoidea</taxon>
        <taxon>Rhabditidae</taxon>
        <taxon>Peloderinae</taxon>
        <taxon>Caenorhabditis</taxon>
    </lineage>
</organism>
<dbReference type="AGR" id="WB:WBGene00009489"/>
<name>A0A8D6PJU0_CAEEL</name>
<dbReference type="SMART" id="SM00453">
    <property type="entry name" value="WSN"/>
    <property type="match status" value="1"/>
</dbReference>
<dbReference type="SMR" id="A0A8D6PJU0"/>
<dbReference type="PANTHER" id="PTHR31227:SF1">
    <property type="entry name" value="DOMAIN OF UNKNOWN FUNCTION WSN DOMAIN-CONTAINING PROTEIN"/>
    <property type="match status" value="1"/>
</dbReference>
<keyword evidence="2" id="KW-1133">Transmembrane helix</keyword>
<feature type="domain" description="Domain of unknown function WSN" evidence="4">
    <location>
        <begin position="57"/>
        <end position="125"/>
    </location>
</feature>
<reference evidence="5 6" key="1">
    <citation type="journal article" date="1998" name="Science">
        <title>Genome sequence of the nematode C. elegans: a platform for investigating biology.</title>
        <authorList>
            <consortium name="The C. elegans sequencing consortium"/>
            <person name="Sulson J.E."/>
            <person name="Waterston R."/>
        </authorList>
    </citation>
    <scope>NUCLEOTIDE SEQUENCE [LARGE SCALE GENOMIC DNA]</scope>
    <source>
        <strain evidence="5 6">Bristol N2</strain>
    </source>
</reference>
<evidence type="ECO:0000256" key="3">
    <source>
        <dbReference type="SAM" id="SignalP"/>
    </source>
</evidence>
<keyword evidence="2" id="KW-0812">Transmembrane</keyword>
<evidence type="ECO:0000256" key="1">
    <source>
        <dbReference type="SAM" id="MobiDB-lite"/>
    </source>
</evidence>
<evidence type="ECO:0000313" key="6">
    <source>
        <dbReference type="Proteomes" id="UP000001940"/>
    </source>
</evidence>
<feature type="compositionally biased region" description="Basic and acidic residues" evidence="1">
    <location>
        <begin position="835"/>
        <end position="853"/>
    </location>
</feature>
<feature type="region of interest" description="Disordered" evidence="1">
    <location>
        <begin position="817"/>
        <end position="853"/>
    </location>
</feature>
<dbReference type="FunCoup" id="A0A8D6PJU0">
    <property type="interactions" value="2"/>
</dbReference>
<feature type="chain" id="PRO_5034575128" description="Domain of unknown function WSN domain-containing protein" evidence="3">
    <location>
        <begin position="28"/>
        <end position="853"/>
    </location>
</feature>
<dbReference type="AlphaFoldDB" id="A0A8D6PJU0"/>
<dbReference type="InParanoid" id="A0A8D6PJU0"/>
<dbReference type="WormBase" id="F36G9.13">
    <property type="protein sequence ID" value="CE54282"/>
    <property type="gene ID" value="WBGene00009489"/>
</dbReference>
<dbReference type="EMBL" id="BX284605">
    <property type="protein sequence ID" value="CAB04332.3"/>
    <property type="molecule type" value="Genomic_DNA"/>
</dbReference>
<evidence type="ECO:0000313" key="7">
    <source>
        <dbReference type="WormBase" id="F36G9.13"/>
    </source>
</evidence>
<evidence type="ECO:0000259" key="4">
    <source>
        <dbReference type="SMART" id="SM00453"/>
    </source>
</evidence>
<evidence type="ECO:0000256" key="2">
    <source>
        <dbReference type="SAM" id="Phobius"/>
    </source>
</evidence>
<proteinExistence type="predicted"/>
<dbReference type="Proteomes" id="UP000001940">
    <property type="component" value="Chromosome V"/>
</dbReference>
<dbReference type="OrthoDB" id="5876120at2759"/>
<sequence>MRIKSIISMIILLKIVIFGIITNCVQCEHSNVNNIESLDYSSRRRQFSRAVSSKNNEDPATLFEKLPAVARLVTAIAIINGFSDGSIPADPVIAEFFNVDTAILQQLEKFNKASVDKFVESLNSAAIDSNEDTLKVEQAMINIHEVKMAWKKIGSLSNIPAKSTLDPLSTIASWDLSVLKSFDLISTLHLIDSESPSVLDLKKKLETLTSAVKKLPTPKKMKPFIDLLKKWTPFDQFADIVGLHLGYSSILSYPLTNSKFDSNANAVNNITAVEKSSIILMKDVAVAPFSPANRSFTAGFANGFSDIEKLTSDSKDRWLHSLLEPSVPLSGVKTLTNFGSELRKLDDKWRPVTTENHYHTMKKMSALQNHLEKTMTSKKIKATVDRIKDNCGTGDAEDGLTRKIREGVDNAALLLKTLKAIEFISNTLTNNVVNDFKKLSSNSNSSEIQKIGTMLRSFTRSLKLIEDLQQHLQDRVKGALELKFFHDTKIPSLIAHFNCLKNRPDDTEKIASTVRSIRILRKLKADSSYINNFNEMSSVLSGSSQFIVSLRKTVEEYKKDNSSEVIILKKLNALKDLSKPFGDAIGALVSIKKASSGSELGTFVTNGEYTQEMVPRLGTAELKTQFEKYWGDFEATKQQVDMFRADARYWEKSISIEKNSKLSAYGQMFKDLADFKSIDLELENRLEATEGFNDNKLNPEITQLVAEFRDSLMKLSKLDLDFSRYKSALNIMPDVLKSVDGGFKGKRIALPVIGGGNVSTTTEFAIVVDTNSTLVCTVTVLIIGSILGIIAFLWCWRDQNCIYHKLRRRYAKPTYNMQTAREPEPNTPKPAASHSDPEPRDLWREENNLHSIP</sequence>
<keyword evidence="6" id="KW-1185">Reference proteome</keyword>
<feature type="transmembrane region" description="Helical" evidence="2">
    <location>
        <begin position="772"/>
        <end position="796"/>
    </location>
</feature>
<dbReference type="Pfam" id="PF02206">
    <property type="entry name" value="WSN"/>
    <property type="match status" value="1"/>
</dbReference>
<dbReference type="PANTHER" id="PTHR31227">
    <property type="entry name" value="PROTEIN CBG15697"/>
    <property type="match status" value="1"/>
</dbReference>
<gene>
    <name evidence="5" type="ORF">CELE_F36G9.13</name>
    <name evidence="5 7" type="ORF">F36G9.13</name>
</gene>
<keyword evidence="2" id="KW-0472">Membrane</keyword>